<feature type="domain" description="Polymerase nucleotidyl transferase" evidence="10">
    <location>
        <begin position="9"/>
        <end position="89"/>
    </location>
</feature>
<evidence type="ECO:0000313" key="11">
    <source>
        <dbReference type="EMBL" id="SDL53188.1"/>
    </source>
</evidence>
<evidence type="ECO:0000256" key="2">
    <source>
        <dbReference type="ARBA" id="ARBA00022649"/>
    </source>
</evidence>
<evidence type="ECO:0000256" key="9">
    <source>
        <dbReference type="ARBA" id="ARBA00038276"/>
    </source>
</evidence>
<gene>
    <name evidence="11" type="ORF">SAMN04488692_105103</name>
</gene>
<comment type="cofactor">
    <cofactor evidence="1">
        <name>Mg(2+)</name>
        <dbReference type="ChEBI" id="CHEBI:18420"/>
    </cofactor>
</comment>
<keyword evidence="8" id="KW-0460">Magnesium</keyword>
<evidence type="ECO:0000256" key="3">
    <source>
        <dbReference type="ARBA" id="ARBA00022679"/>
    </source>
</evidence>
<evidence type="ECO:0000256" key="7">
    <source>
        <dbReference type="ARBA" id="ARBA00022840"/>
    </source>
</evidence>
<dbReference type="Gene3D" id="3.30.460.10">
    <property type="entry name" value="Beta Polymerase, domain 2"/>
    <property type="match status" value="1"/>
</dbReference>
<dbReference type="GO" id="GO:0046872">
    <property type="term" value="F:metal ion binding"/>
    <property type="evidence" value="ECO:0007669"/>
    <property type="project" value="UniProtKB-KW"/>
</dbReference>
<dbReference type="InterPro" id="IPR043519">
    <property type="entry name" value="NT_sf"/>
</dbReference>
<evidence type="ECO:0000256" key="4">
    <source>
        <dbReference type="ARBA" id="ARBA00022695"/>
    </source>
</evidence>
<sequence>MKLDETAKQKIKEILKEYNIKRAGIYGSYARGEADKASDIDILVELNRSSLFELVGLKQDIEEATGLEVDINTYNGLNYSRREGLKERVLREEEKII</sequence>
<protein>
    <recommendedName>
        <fullName evidence="10">Polymerase nucleotidyl transferase domain-containing protein</fullName>
    </recommendedName>
</protein>
<organism evidence="11 12">
    <name type="scientific">Halarsenatibacter silvermanii</name>
    <dbReference type="NCBI Taxonomy" id="321763"/>
    <lineage>
        <taxon>Bacteria</taxon>
        <taxon>Bacillati</taxon>
        <taxon>Bacillota</taxon>
        <taxon>Clostridia</taxon>
        <taxon>Halanaerobiales</taxon>
        <taxon>Halarsenatibacteraceae</taxon>
        <taxon>Halarsenatibacter</taxon>
    </lineage>
</organism>
<dbReference type="GO" id="GO:0005524">
    <property type="term" value="F:ATP binding"/>
    <property type="evidence" value="ECO:0007669"/>
    <property type="project" value="UniProtKB-KW"/>
</dbReference>
<dbReference type="InterPro" id="IPR052038">
    <property type="entry name" value="Type-VII_TA_antitoxin"/>
</dbReference>
<dbReference type="PANTHER" id="PTHR33571">
    <property type="entry name" value="SSL8005 PROTEIN"/>
    <property type="match status" value="1"/>
</dbReference>
<accession>A0A1G9KTV9</accession>
<evidence type="ECO:0000256" key="8">
    <source>
        <dbReference type="ARBA" id="ARBA00022842"/>
    </source>
</evidence>
<dbReference type="CDD" id="cd05403">
    <property type="entry name" value="NT_KNTase_like"/>
    <property type="match status" value="1"/>
</dbReference>
<keyword evidence="3" id="KW-0808">Transferase</keyword>
<keyword evidence="7" id="KW-0067">ATP-binding</keyword>
<evidence type="ECO:0000259" key="10">
    <source>
        <dbReference type="Pfam" id="PF01909"/>
    </source>
</evidence>
<keyword evidence="6" id="KW-0547">Nucleotide-binding</keyword>
<comment type="similarity">
    <text evidence="9">Belongs to the MntA antitoxin family.</text>
</comment>
<keyword evidence="2" id="KW-1277">Toxin-antitoxin system</keyword>
<keyword evidence="5" id="KW-0479">Metal-binding</keyword>
<dbReference type="RefSeq" id="WP_089758915.1">
    <property type="nucleotide sequence ID" value="NZ_FNGO01000005.1"/>
</dbReference>
<dbReference type="Pfam" id="PF01909">
    <property type="entry name" value="NTP_transf_2"/>
    <property type="match status" value="1"/>
</dbReference>
<dbReference type="PANTHER" id="PTHR33571:SF14">
    <property type="entry name" value="PROTEIN ADENYLYLTRANSFERASE MJ0435-RELATED"/>
    <property type="match status" value="1"/>
</dbReference>
<dbReference type="GO" id="GO:0016779">
    <property type="term" value="F:nucleotidyltransferase activity"/>
    <property type="evidence" value="ECO:0007669"/>
    <property type="project" value="UniProtKB-KW"/>
</dbReference>
<evidence type="ECO:0000256" key="1">
    <source>
        <dbReference type="ARBA" id="ARBA00001946"/>
    </source>
</evidence>
<dbReference type="EMBL" id="FNGO01000005">
    <property type="protein sequence ID" value="SDL53188.1"/>
    <property type="molecule type" value="Genomic_DNA"/>
</dbReference>
<reference evidence="11 12" key="1">
    <citation type="submission" date="2016-10" db="EMBL/GenBank/DDBJ databases">
        <authorList>
            <person name="de Groot N.N."/>
        </authorList>
    </citation>
    <scope>NUCLEOTIDE SEQUENCE [LARGE SCALE GENOMIC DNA]</scope>
    <source>
        <strain evidence="11 12">SLAS-1</strain>
    </source>
</reference>
<dbReference type="Proteomes" id="UP000199476">
    <property type="component" value="Unassembled WGS sequence"/>
</dbReference>
<name>A0A1G9KTV9_9FIRM</name>
<proteinExistence type="inferred from homology"/>
<evidence type="ECO:0000256" key="6">
    <source>
        <dbReference type="ARBA" id="ARBA00022741"/>
    </source>
</evidence>
<dbReference type="SUPFAM" id="SSF81301">
    <property type="entry name" value="Nucleotidyltransferase"/>
    <property type="match status" value="1"/>
</dbReference>
<dbReference type="InterPro" id="IPR002934">
    <property type="entry name" value="Polymerase_NTP_transf_dom"/>
</dbReference>
<dbReference type="STRING" id="321763.SAMN04488692_105103"/>
<keyword evidence="4" id="KW-0548">Nucleotidyltransferase</keyword>
<evidence type="ECO:0000256" key="5">
    <source>
        <dbReference type="ARBA" id="ARBA00022723"/>
    </source>
</evidence>
<keyword evidence="12" id="KW-1185">Reference proteome</keyword>
<dbReference type="OrthoDB" id="9810452at2"/>
<evidence type="ECO:0000313" key="12">
    <source>
        <dbReference type="Proteomes" id="UP000199476"/>
    </source>
</evidence>
<dbReference type="AlphaFoldDB" id="A0A1G9KTV9"/>